<organism evidence="1 2">
    <name type="scientific">Rhizobium altiplani</name>
    <dbReference type="NCBI Taxonomy" id="1864509"/>
    <lineage>
        <taxon>Bacteria</taxon>
        <taxon>Pseudomonadati</taxon>
        <taxon>Pseudomonadota</taxon>
        <taxon>Alphaproteobacteria</taxon>
        <taxon>Hyphomicrobiales</taxon>
        <taxon>Rhizobiaceae</taxon>
        <taxon>Rhizobium/Agrobacterium group</taxon>
        <taxon>Rhizobium</taxon>
    </lineage>
</organism>
<gene>
    <name evidence="1" type="ORF">AS026_13475</name>
</gene>
<dbReference type="InterPro" id="IPR027417">
    <property type="entry name" value="P-loop_NTPase"/>
</dbReference>
<protein>
    <submittedName>
        <fullName evidence="1">Nodulation protein NodH</fullName>
    </submittedName>
</protein>
<sequence length="251" mass="29197">MNVTTRLAEPFVILGMPRSGTHYLEALLNQHPEVHSSGELLNAYDENWSNKDRLLLPDRELLAYAYCSLPRIDKNLLRIGCKINEPQFEERPGFFDELARWPGLRVIFLKRRNTLESLRSLVQARQSGKWLKLRSIHDAAPPPSVRLRIEDCEIYFQKAEQFLSKVRASFAPLNLLVIDYEDLISDTNACLSHVLRFMGLAPLQRVLETAIERQETRSLERSIQNYDELRLHFQDGPYSKFFDDACQHVEL</sequence>
<evidence type="ECO:0000313" key="2">
    <source>
        <dbReference type="Proteomes" id="UP000068164"/>
    </source>
</evidence>
<dbReference type="Gene3D" id="3.40.50.300">
    <property type="entry name" value="P-loop containing nucleotide triphosphate hydrolases"/>
    <property type="match status" value="1"/>
</dbReference>
<keyword evidence="2" id="KW-1185">Reference proteome</keyword>
<dbReference type="PANTHER" id="PTHR32175:SF26">
    <property type="entry name" value="PROTEIN, PUTATIVE, EXPRESSED-RELATED"/>
    <property type="match status" value="1"/>
</dbReference>
<dbReference type="SUPFAM" id="SSF52540">
    <property type="entry name" value="P-loop containing nucleoside triphosphate hydrolases"/>
    <property type="match status" value="1"/>
</dbReference>
<dbReference type="EMBL" id="LNCD01000104">
    <property type="protein sequence ID" value="KWV47230.1"/>
    <property type="molecule type" value="Genomic_DNA"/>
</dbReference>
<reference evidence="1 2" key="1">
    <citation type="submission" date="2015-11" db="EMBL/GenBank/DDBJ databases">
        <title>Draft Genome Sequence of the Strain BR 10423 (Rhizobium sp.) isolated from nodules of Mimosa pudica.</title>
        <authorList>
            <person name="Barauna A.C."/>
            <person name="Zilli J.E."/>
            <person name="Simoes-Araujo J.L."/>
            <person name="Reis V.M."/>
            <person name="James E.K."/>
            <person name="Reis F.B.Jr."/>
            <person name="Rouws L.F."/>
            <person name="Passos S.R."/>
            <person name="Gois S.R."/>
        </authorList>
    </citation>
    <scope>NUCLEOTIDE SEQUENCE [LARGE SCALE GENOMIC DNA]</scope>
    <source>
        <strain evidence="1 2">BR10423</strain>
    </source>
</reference>
<accession>A0A109JE60</accession>
<dbReference type="Proteomes" id="UP000068164">
    <property type="component" value="Unassembled WGS sequence"/>
</dbReference>
<name>A0A109JE60_9HYPH</name>
<dbReference type="OrthoDB" id="9800698at2"/>
<evidence type="ECO:0000313" key="1">
    <source>
        <dbReference type="EMBL" id="KWV47230.1"/>
    </source>
</evidence>
<dbReference type="InterPro" id="IPR052796">
    <property type="entry name" value="Nod_factor_sulfotransferase"/>
</dbReference>
<dbReference type="Pfam" id="PF13469">
    <property type="entry name" value="Sulfotransfer_3"/>
    <property type="match status" value="1"/>
</dbReference>
<comment type="caution">
    <text evidence="1">The sequence shown here is derived from an EMBL/GenBank/DDBJ whole genome shotgun (WGS) entry which is preliminary data.</text>
</comment>
<dbReference type="RefSeq" id="WP_028749492.1">
    <property type="nucleotide sequence ID" value="NZ_LNCD01000104.1"/>
</dbReference>
<dbReference type="PANTHER" id="PTHR32175">
    <property type="entry name" value="PROTEIN, PUTATIVE, EXPRESSED-RELATED"/>
    <property type="match status" value="1"/>
</dbReference>
<proteinExistence type="predicted"/>
<dbReference type="AlphaFoldDB" id="A0A109JE60"/>